<protein>
    <submittedName>
        <fullName evidence="1">Uncharacterized protein</fullName>
    </submittedName>
</protein>
<dbReference type="EMBL" id="MN739775">
    <property type="protein sequence ID" value="QHT25851.1"/>
    <property type="molecule type" value="Genomic_DNA"/>
</dbReference>
<proteinExistence type="predicted"/>
<sequence>MEVIGYTIIEVYADYICVVLVGDKDTIGKMCTELNKTNTDTGIKYISVRIDVPVSISSEKMQKSIKKNIEIGTSVETAQPYAYACGFKKNSYALMMLEETNDKVTLLYPKLSFNTNDDPEDIIIKWLKKKINKVPKSIKKSIKHVGIIGMNEDILLYVAKVRDD</sequence>
<name>A0A6C0EB55_9ZZZZ</name>
<reference evidence="1" key="1">
    <citation type="journal article" date="2020" name="Nature">
        <title>Giant virus diversity and host interactions through global metagenomics.</title>
        <authorList>
            <person name="Schulz F."/>
            <person name="Roux S."/>
            <person name="Paez-Espino D."/>
            <person name="Jungbluth S."/>
            <person name="Walsh D.A."/>
            <person name="Denef V.J."/>
            <person name="McMahon K.D."/>
            <person name="Konstantinidis K.T."/>
            <person name="Eloe-Fadrosh E.A."/>
            <person name="Kyrpides N.C."/>
            <person name="Woyke T."/>
        </authorList>
    </citation>
    <scope>NUCLEOTIDE SEQUENCE</scope>
    <source>
        <strain evidence="1">GVMAG-M-3300023179-27</strain>
    </source>
</reference>
<dbReference type="AlphaFoldDB" id="A0A6C0EB55"/>
<evidence type="ECO:0000313" key="1">
    <source>
        <dbReference type="EMBL" id="QHT25851.1"/>
    </source>
</evidence>
<accession>A0A6C0EB55</accession>
<organism evidence="1">
    <name type="scientific">viral metagenome</name>
    <dbReference type="NCBI Taxonomy" id="1070528"/>
    <lineage>
        <taxon>unclassified sequences</taxon>
        <taxon>metagenomes</taxon>
        <taxon>organismal metagenomes</taxon>
    </lineage>
</organism>